<evidence type="ECO:0000313" key="2">
    <source>
        <dbReference type="Proteomes" id="UP000460435"/>
    </source>
</evidence>
<proteinExistence type="predicted"/>
<reference evidence="1 2" key="1">
    <citation type="submission" date="2019-11" db="EMBL/GenBank/DDBJ databases">
        <authorList>
            <person name="Li X.-J."/>
            <person name="Feng X.-M."/>
        </authorList>
    </citation>
    <scope>NUCLEOTIDE SEQUENCE [LARGE SCALE GENOMIC DNA]</scope>
    <source>
        <strain evidence="1 2">XMNu-373</strain>
    </source>
</reference>
<dbReference type="EMBL" id="WLZY01000001">
    <property type="protein sequence ID" value="NDL55752.1"/>
    <property type="molecule type" value="Genomic_DNA"/>
</dbReference>
<name>A0A7K3LYJ6_9ACTN</name>
<protein>
    <submittedName>
        <fullName evidence="1">N-acetyltransferase</fullName>
    </submittedName>
</protein>
<dbReference type="Gene3D" id="3.40.630.30">
    <property type="match status" value="1"/>
</dbReference>
<evidence type="ECO:0000313" key="1">
    <source>
        <dbReference type="EMBL" id="NDL55752.1"/>
    </source>
</evidence>
<keyword evidence="1" id="KW-0808">Transferase</keyword>
<comment type="caution">
    <text evidence="1">The sequence shown here is derived from an EMBL/GenBank/DDBJ whole genome shotgun (WGS) entry which is preliminary data.</text>
</comment>
<dbReference type="Proteomes" id="UP000460435">
    <property type="component" value="Unassembled WGS sequence"/>
</dbReference>
<dbReference type="AlphaFoldDB" id="A0A7K3LYJ6"/>
<dbReference type="InterPro" id="IPR016181">
    <property type="entry name" value="Acyl_CoA_acyltransferase"/>
</dbReference>
<sequence>MPFENLQSDVPEGLTTDGFTLRPIVAADAEMDYAAVMESREYLRTWEQSSWPEDDFTVAANREDLEKLEQRHANRQAFTYTVLNPAETQCLGCVYIMSTDAKMFTGARISPVADHKWEDYEAAVYFWVRKSHLATAMDRELLDSLRTWLAQAWNFRGHLIVTNEQFIQQVDMIRETDLQLRFEVEEAGKPGRYLAYE</sequence>
<keyword evidence="2" id="KW-1185">Reference proteome</keyword>
<dbReference type="RefSeq" id="WP_162448434.1">
    <property type="nucleotide sequence ID" value="NZ_WLZY01000001.1"/>
</dbReference>
<dbReference type="GO" id="GO:0016740">
    <property type="term" value="F:transferase activity"/>
    <property type="evidence" value="ECO:0007669"/>
    <property type="project" value="UniProtKB-KW"/>
</dbReference>
<dbReference type="SUPFAM" id="SSF55729">
    <property type="entry name" value="Acyl-CoA N-acyltransferases (Nat)"/>
    <property type="match status" value="1"/>
</dbReference>
<organism evidence="1 2">
    <name type="scientific">Phytoactinopolyspora mesophila</name>
    <dbReference type="NCBI Taxonomy" id="2650750"/>
    <lineage>
        <taxon>Bacteria</taxon>
        <taxon>Bacillati</taxon>
        <taxon>Actinomycetota</taxon>
        <taxon>Actinomycetes</taxon>
        <taxon>Jiangellales</taxon>
        <taxon>Jiangellaceae</taxon>
        <taxon>Phytoactinopolyspora</taxon>
    </lineage>
</organism>
<accession>A0A7K3LYJ6</accession>
<gene>
    <name evidence="1" type="ORF">F7O44_01570</name>
</gene>